<dbReference type="GO" id="GO:0016020">
    <property type="term" value="C:membrane"/>
    <property type="evidence" value="ECO:0007669"/>
    <property type="project" value="InterPro"/>
</dbReference>
<dbReference type="Pfam" id="PF05049">
    <property type="entry name" value="IIGP"/>
    <property type="match status" value="1"/>
</dbReference>
<keyword evidence="4" id="KW-1185">Reference proteome</keyword>
<dbReference type="Gene3D" id="3.40.50.300">
    <property type="entry name" value="P-loop containing nucleotide triphosphate hydrolases"/>
    <property type="match status" value="1"/>
</dbReference>
<dbReference type="SUPFAM" id="SSF52540">
    <property type="entry name" value="P-loop containing nucleoside triphosphate hydrolases"/>
    <property type="match status" value="1"/>
</dbReference>
<dbReference type="InterPro" id="IPR030385">
    <property type="entry name" value="G_IRG_dom"/>
</dbReference>
<sequence length="445" mass="48662">MMADRADAPTEEIIGEMNEEEQAMLKNLASTGGANKVEILKKIQKYTAENMEAWKNQKVYVGIVGDPGAGKSTFINSIRGLKPKAPGAAEVGVTHTTAVATDYPHPARPDSLVFVDFPGVLLERRSGDERDFDIQQYLAKFGEKMQQCHVFLVFSSGRIQHNAVQIGMKAQAMGKKVLFVRSQFDKDLADKKNDDPEYFDDKTEAKAEADLMEELRQEYIMVLKKVGWEGQVDPRDVFIISGRLNNVLKGSWDIPKFRKAMIEGLGALQKMVVINTCRDFSKATIKERGDIYRSKVWTVAMATTAGSFVPYAGAAAIPGALAMAYKQYKEGFGLTEDAVEQLAKMTNKSPEDLKQFLSANLLAGARGPIGESEALAVVQAICNGLGLLTAAAVDQTIDLIFPVIGALVTAPLAYGITTKVLHALISRMEKCAGELFDYAFKESAV</sequence>
<dbReference type="PRINTS" id="PR00326">
    <property type="entry name" value="GTP1OBG"/>
</dbReference>
<dbReference type="AlphaFoldDB" id="A0A8K0EQK6"/>
<evidence type="ECO:0000313" key="3">
    <source>
        <dbReference type="EMBL" id="CAH1262437.1"/>
    </source>
</evidence>
<evidence type="ECO:0000259" key="2">
    <source>
        <dbReference type="PROSITE" id="PS51716"/>
    </source>
</evidence>
<dbReference type="Proteomes" id="UP000838412">
    <property type="component" value="Chromosome 4"/>
</dbReference>
<proteinExistence type="inferred from homology"/>
<dbReference type="InterPro" id="IPR007743">
    <property type="entry name" value="Immunity-related_GTPase-like"/>
</dbReference>
<comment type="similarity">
    <text evidence="1">Belongs to the TRAFAC class dynamin-like GTPase superfamily. IRG family.</text>
</comment>
<dbReference type="EMBL" id="OV696689">
    <property type="protein sequence ID" value="CAH1262437.1"/>
    <property type="molecule type" value="Genomic_DNA"/>
</dbReference>
<reference evidence="3" key="1">
    <citation type="submission" date="2022-01" db="EMBL/GenBank/DDBJ databases">
        <authorList>
            <person name="Braso-Vives M."/>
        </authorList>
    </citation>
    <scope>NUCLEOTIDE SEQUENCE</scope>
</reference>
<dbReference type="InterPro" id="IPR006073">
    <property type="entry name" value="GTP-bd"/>
</dbReference>
<dbReference type="OrthoDB" id="422720at2759"/>
<evidence type="ECO:0000313" key="4">
    <source>
        <dbReference type="Proteomes" id="UP000838412"/>
    </source>
</evidence>
<evidence type="ECO:0000256" key="1">
    <source>
        <dbReference type="ARBA" id="ARBA00005429"/>
    </source>
</evidence>
<dbReference type="InterPro" id="IPR027417">
    <property type="entry name" value="P-loop_NTPase"/>
</dbReference>
<dbReference type="PANTHER" id="PTHR14143:SF1">
    <property type="entry name" value="IRG-TYPE G DOMAIN-CONTAINING PROTEIN"/>
    <property type="match status" value="1"/>
</dbReference>
<dbReference type="GO" id="GO:0005525">
    <property type="term" value="F:GTP binding"/>
    <property type="evidence" value="ECO:0007669"/>
    <property type="project" value="InterPro"/>
</dbReference>
<organism evidence="3 4">
    <name type="scientific">Branchiostoma lanceolatum</name>
    <name type="common">Common lancelet</name>
    <name type="synonym">Amphioxus lanceolatum</name>
    <dbReference type="NCBI Taxonomy" id="7740"/>
    <lineage>
        <taxon>Eukaryota</taxon>
        <taxon>Metazoa</taxon>
        <taxon>Chordata</taxon>
        <taxon>Cephalochordata</taxon>
        <taxon>Leptocardii</taxon>
        <taxon>Amphioxiformes</taxon>
        <taxon>Branchiostomatidae</taxon>
        <taxon>Branchiostoma</taxon>
    </lineage>
</organism>
<feature type="domain" description="IRG-type G" evidence="2">
    <location>
        <begin position="57"/>
        <end position="264"/>
    </location>
</feature>
<gene>
    <name evidence="3" type="primary">IRGC</name>
    <name evidence="3" type="ORF">BLAG_LOCUS17490</name>
</gene>
<protein>
    <submittedName>
        <fullName evidence="3">IRGC protein</fullName>
    </submittedName>
</protein>
<name>A0A8K0EQK6_BRALA</name>
<dbReference type="PANTHER" id="PTHR14143">
    <property type="entry name" value="INTERFERON-INDUCIBLE GTPASE FAMILY MEMBER"/>
    <property type="match status" value="1"/>
</dbReference>
<accession>A0A8K0EQK6</accession>
<dbReference type="PROSITE" id="PS51716">
    <property type="entry name" value="G_IRG"/>
    <property type="match status" value="1"/>
</dbReference>